<proteinExistence type="predicted"/>
<keyword evidence="3" id="KW-1185">Reference proteome</keyword>
<sequence length="313" mass="33444">MTPTTRPTRHPAGHPLRRDVPSTAAVLADARDFAAMRRYRTFPFDDHRRYLQQLETLLRTLAAQGVHTTLCLFDPTAFAGYCADHGLDPDDPGSRSRYTAAVACTGASLAYDGTPLDRLLPLLTEEAARRASWDRATTLLARAGHCAECGHDLAHAAFTRATTALQHLLTALGDGTHHLVCTLPDAGDSLRAYLHTTGTPDGGPPQLPESETLVFCTVLAAALAQPATGAVVCRTTPTDDPTGTPAGTPAEPAPATVRGWRLRDAWPDPISAAEIFDAYCTDPETDEPIPPEHRVDYAPGLPLPPPPGPHCHP</sequence>
<evidence type="ECO:0000313" key="3">
    <source>
        <dbReference type="Proteomes" id="UP001218629"/>
    </source>
</evidence>
<dbReference type="EMBL" id="CP095749">
    <property type="protein sequence ID" value="WEB43906.1"/>
    <property type="molecule type" value="Genomic_DNA"/>
</dbReference>
<gene>
    <name evidence="2" type="ORF">MOV08_34590</name>
</gene>
<dbReference type="RefSeq" id="WP_275310214.1">
    <property type="nucleotide sequence ID" value="NZ_CP095749.1"/>
</dbReference>
<dbReference type="Proteomes" id="UP001218629">
    <property type="component" value="Chromosome"/>
</dbReference>
<protein>
    <submittedName>
        <fullName evidence="2">Uncharacterized protein</fullName>
    </submittedName>
</protein>
<organism evidence="2 3">
    <name type="scientific">Streptomyces yunnanensis</name>
    <dbReference type="NCBI Taxonomy" id="156453"/>
    <lineage>
        <taxon>Bacteria</taxon>
        <taxon>Bacillati</taxon>
        <taxon>Actinomycetota</taxon>
        <taxon>Actinomycetes</taxon>
        <taxon>Kitasatosporales</taxon>
        <taxon>Streptomycetaceae</taxon>
        <taxon>Streptomyces</taxon>
    </lineage>
</organism>
<reference evidence="2 3" key="1">
    <citation type="submission" date="2022-03" db="EMBL/GenBank/DDBJ databases">
        <title>Streptomyces yunnanensis P86,complete genome.</title>
        <authorList>
            <person name="Chen S."/>
            <person name="Zhang Q."/>
        </authorList>
    </citation>
    <scope>NUCLEOTIDE SEQUENCE [LARGE SCALE GENOMIC DNA]</scope>
    <source>
        <strain evidence="2 3">P86</strain>
    </source>
</reference>
<accession>A0ABY8AGZ3</accession>
<feature type="compositionally biased region" description="Pro residues" evidence="1">
    <location>
        <begin position="301"/>
        <end position="313"/>
    </location>
</feature>
<name>A0ABY8AGZ3_9ACTN</name>
<feature type="region of interest" description="Disordered" evidence="1">
    <location>
        <begin position="281"/>
        <end position="313"/>
    </location>
</feature>
<evidence type="ECO:0000313" key="2">
    <source>
        <dbReference type="EMBL" id="WEB43906.1"/>
    </source>
</evidence>
<evidence type="ECO:0000256" key="1">
    <source>
        <dbReference type="SAM" id="MobiDB-lite"/>
    </source>
</evidence>